<reference evidence="2 3" key="1">
    <citation type="submission" date="2015-07" db="EMBL/GenBank/DDBJ databases">
        <title>Genome analysis of myxobacterium Chondromyces crocatus Cm c5 reveals a high potential for natural compound synthesis and the genetic basis for the loss of fruiting body formation.</title>
        <authorList>
            <person name="Zaburannyi N."/>
            <person name="Bunk B."/>
            <person name="Maier J."/>
            <person name="Overmann J."/>
            <person name="Mueller R."/>
        </authorList>
    </citation>
    <scope>NUCLEOTIDE SEQUENCE [LARGE SCALE GENOMIC DNA]</scope>
    <source>
        <strain evidence="2 3">Cm c5</strain>
    </source>
</reference>
<accession>A0A0K1ETA1</accession>
<dbReference type="OrthoDB" id="5394672at2"/>
<evidence type="ECO:0008006" key="4">
    <source>
        <dbReference type="Google" id="ProtNLM"/>
    </source>
</evidence>
<dbReference type="Proteomes" id="UP000067626">
    <property type="component" value="Chromosome"/>
</dbReference>
<feature type="compositionally biased region" description="Basic and acidic residues" evidence="1">
    <location>
        <begin position="1"/>
        <end position="11"/>
    </location>
</feature>
<dbReference type="AlphaFoldDB" id="A0A0K1ETA1"/>
<feature type="compositionally biased region" description="Low complexity" evidence="1">
    <location>
        <begin position="12"/>
        <end position="24"/>
    </location>
</feature>
<evidence type="ECO:0000313" key="3">
    <source>
        <dbReference type="Proteomes" id="UP000067626"/>
    </source>
</evidence>
<protein>
    <recommendedName>
        <fullName evidence="4">DUF922 domain-containing protein</fullName>
    </recommendedName>
</protein>
<feature type="region of interest" description="Disordered" evidence="1">
    <location>
        <begin position="1"/>
        <end position="41"/>
    </location>
</feature>
<evidence type="ECO:0000256" key="1">
    <source>
        <dbReference type="SAM" id="MobiDB-lite"/>
    </source>
</evidence>
<keyword evidence="3" id="KW-1185">Reference proteome</keyword>
<gene>
    <name evidence="2" type="ORF">CMC5_083850</name>
</gene>
<proteinExistence type="predicted"/>
<dbReference type="KEGG" id="ccro:CMC5_083850"/>
<dbReference type="RefSeq" id="WP_050435529.1">
    <property type="nucleotide sequence ID" value="NZ_CP012159.1"/>
</dbReference>
<dbReference type="EMBL" id="CP012159">
    <property type="protein sequence ID" value="AKT44145.1"/>
    <property type="molecule type" value="Genomic_DNA"/>
</dbReference>
<name>A0A0K1ETA1_CHOCO</name>
<dbReference type="InterPro" id="IPR010321">
    <property type="entry name" value="DUF922"/>
</dbReference>
<organism evidence="2 3">
    <name type="scientific">Chondromyces crocatus</name>
    <dbReference type="NCBI Taxonomy" id="52"/>
    <lineage>
        <taxon>Bacteria</taxon>
        <taxon>Pseudomonadati</taxon>
        <taxon>Myxococcota</taxon>
        <taxon>Polyangia</taxon>
        <taxon>Polyangiales</taxon>
        <taxon>Polyangiaceae</taxon>
        <taxon>Chondromyces</taxon>
    </lineage>
</organism>
<sequence length="259" mass="28011">MAKRVDGHFEAPARAGSARTSRAACKVPSAHQGPPPRAHGSTLAAALGAVLALPGTGCGGRTTPASASPYAIDVRSAPCPSALSTSSIADEKLIVRARCLFYEVRGHSADALRRSLNSEGPTDETGTYDAYTSFALRYGFDEKRDAAGCRTTSVVVELHLAHILPEWLQAKTAPRALTTRWLHFTERLAAHERGHADISIAAARELTRDLEGLPPQPTCGTLRSLAHRLFEEAIGRLGHSHRSYDWRTHHGRRQGVRFP</sequence>
<dbReference type="Pfam" id="PF06037">
    <property type="entry name" value="DUF922"/>
    <property type="match status" value="1"/>
</dbReference>
<evidence type="ECO:0000313" key="2">
    <source>
        <dbReference type="EMBL" id="AKT44145.1"/>
    </source>
</evidence>